<reference evidence="1" key="2">
    <citation type="submission" date="2020-05" db="UniProtKB">
        <authorList>
            <consortium name="EnsemblMetazoa"/>
        </authorList>
    </citation>
    <scope>IDENTIFICATION</scope>
    <source>
        <strain evidence="1">IAEA</strain>
    </source>
</reference>
<accession>A0A1A9ZTI7</accession>
<dbReference type="VEuPathDB" id="VectorBase:GPAI024449"/>
<protein>
    <submittedName>
        <fullName evidence="1">Uncharacterized protein</fullName>
    </submittedName>
</protein>
<name>A0A1A9ZTI7_GLOPL</name>
<sequence length="117" mass="13492">MSGRMDQIVLGTDSQELHAPIVRTKSNREDRAMAKPQRIYTGCIDRQRTNGKIPFIYDFITATEFTDLGKWRQQNRVMSKIKLCIEECKEEANNLTTSFFSLTHDMVELMASQTDAK</sequence>
<keyword evidence="2" id="KW-1185">Reference proteome</keyword>
<dbReference type="EnsemblMetazoa" id="GPAI024449-RA">
    <property type="protein sequence ID" value="GPAI024449-PA"/>
    <property type="gene ID" value="GPAI024449"/>
</dbReference>
<evidence type="ECO:0000313" key="2">
    <source>
        <dbReference type="Proteomes" id="UP000092445"/>
    </source>
</evidence>
<proteinExistence type="predicted"/>
<organism evidence="1 2">
    <name type="scientific">Glossina pallidipes</name>
    <name type="common">Tsetse fly</name>
    <dbReference type="NCBI Taxonomy" id="7398"/>
    <lineage>
        <taxon>Eukaryota</taxon>
        <taxon>Metazoa</taxon>
        <taxon>Ecdysozoa</taxon>
        <taxon>Arthropoda</taxon>
        <taxon>Hexapoda</taxon>
        <taxon>Insecta</taxon>
        <taxon>Pterygota</taxon>
        <taxon>Neoptera</taxon>
        <taxon>Endopterygota</taxon>
        <taxon>Diptera</taxon>
        <taxon>Brachycera</taxon>
        <taxon>Muscomorpha</taxon>
        <taxon>Hippoboscoidea</taxon>
        <taxon>Glossinidae</taxon>
        <taxon>Glossina</taxon>
    </lineage>
</organism>
<evidence type="ECO:0000313" key="1">
    <source>
        <dbReference type="EnsemblMetazoa" id="GPAI024449-PA"/>
    </source>
</evidence>
<dbReference type="Proteomes" id="UP000092445">
    <property type="component" value="Unassembled WGS sequence"/>
</dbReference>
<reference evidence="2" key="1">
    <citation type="submission" date="2014-03" db="EMBL/GenBank/DDBJ databases">
        <authorList>
            <person name="Aksoy S."/>
            <person name="Warren W."/>
            <person name="Wilson R.K."/>
        </authorList>
    </citation>
    <scope>NUCLEOTIDE SEQUENCE [LARGE SCALE GENOMIC DNA]</scope>
    <source>
        <strain evidence="2">IAEA</strain>
    </source>
</reference>
<dbReference type="AlphaFoldDB" id="A0A1A9ZTI7"/>